<feature type="binding site" description="in other chain" evidence="10">
    <location>
        <position position="102"/>
    </location>
    <ligand>
        <name>L-methionine</name>
        <dbReference type="ChEBI" id="CHEBI:57844"/>
        <note>ligand shared between two neighboring subunits</note>
    </ligand>
</feature>
<comment type="caution">
    <text evidence="16">The sequence shown here is derived from an EMBL/GenBank/DDBJ whole genome shotgun (WGS) entry which is preliminary data.</text>
</comment>
<evidence type="ECO:0000259" key="15">
    <source>
        <dbReference type="Pfam" id="PF02773"/>
    </source>
</evidence>
<feature type="binding site" description="in other chain" evidence="10">
    <location>
        <begin position="248"/>
        <end position="249"/>
    </location>
    <ligand>
        <name>ATP</name>
        <dbReference type="ChEBI" id="CHEBI:30616"/>
        <note>ligand shared between two neighboring subunits</note>
    </ligand>
</feature>
<dbReference type="PROSITE" id="PS00376">
    <property type="entry name" value="ADOMET_SYNTHASE_1"/>
    <property type="match status" value="1"/>
</dbReference>
<comment type="cofactor">
    <cofactor evidence="10">
        <name>Mg(2+)</name>
        <dbReference type="ChEBI" id="CHEBI:18420"/>
    </cofactor>
    <text evidence="10">Binds 2 divalent ions per subunit.</text>
</comment>
<feature type="binding site" description="in other chain" evidence="10">
    <location>
        <begin position="178"/>
        <end position="180"/>
    </location>
    <ligand>
        <name>ATP</name>
        <dbReference type="ChEBI" id="CHEBI:30616"/>
        <note>ligand shared between two neighboring subunits</note>
    </ligand>
</feature>
<comment type="similarity">
    <text evidence="2 10 12">Belongs to the AdoMet synthase family.</text>
</comment>
<feature type="binding site" description="in other chain" evidence="10">
    <location>
        <begin position="263"/>
        <end position="264"/>
    </location>
    <ligand>
        <name>ATP</name>
        <dbReference type="ChEBI" id="CHEBI:30616"/>
        <note>ligand shared between two neighboring subunits</note>
    </ligand>
</feature>
<keyword evidence="9 10" id="KW-0630">Potassium</keyword>
<dbReference type="RefSeq" id="WP_420166035.1">
    <property type="nucleotide sequence ID" value="NZ_JBDLNV010000007.1"/>
</dbReference>
<keyword evidence="10" id="KW-0963">Cytoplasm</keyword>
<dbReference type="InterPro" id="IPR022636">
    <property type="entry name" value="S-AdoMet_synthetase_sfam"/>
</dbReference>
<organism evidence="16 17">
    <name type="scientific">Rhodococcus parequi</name>
    <dbReference type="NCBI Taxonomy" id="3137122"/>
    <lineage>
        <taxon>Bacteria</taxon>
        <taxon>Bacillati</taxon>
        <taxon>Actinomycetota</taxon>
        <taxon>Actinomycetes</taxon>
        <taxon>Mycobacteriales</taxon>
        <taxon>Nocardiaceae</taxon>
        <taxon>Rhodococcus</taxon>
    </lineage>
</organism>
<feature type="binding site" description="in other chain" evidence="10">
    <location>
        <position position="18"/>
    </location>
    <ligand>
        <name>ATP</name>
        <dbReference type="ChEBI" id="CHEBI:30616"/>
        <note>ligand shared between two neighboring subunits</note>
    </ligand>
</feature>
<evidence type="ECO:0000256" key="11">
    <source>
        <dbReference type="RuleBase" id="RU000542"/>
    </source>
</evidence>
<comment type="function">
    <text evidence="10">Catalyzes the formation of S-adenosylmethionine (AdoMet) from methionine and ATP. The overall synthetic reaction is composed of two sequential steps, AdoMet formation and the subsequent tripolyphosphate hydrolysis which occurs prior to release of AdoMet from the enzyme.</text>
</comment>
<evidence type="ECO:0000256" key="6">
    <source>
        <dbReference type="ARBA" id="ARBA00022741"/>
    </source>
</evidence>
<dbReference type="InterPro" id="IPR022629">
    <property type="entry name" value="S-AdoMet_synt_central"/>
</dbReference>
<dbReference type="InterPro" id="IPR002133">
    <property type="entry name" value="S-AdoMet_synthetase"/>
</dbReference>
<keyword evidence="3 10" id="KW-0554">One-carbon metabolism</keyword>
<comment type="pathway">
    <text evidence="1 10">Amino-acid biosynthesis; S-adenosyl-L-methionine biosynthesis; S-adenosyl-L-methionine from L-methionine: step 1/1.</text>
</comment>
<dbReference type="PROSITE" id="PS00377">
    <property type="entry name" value="ADOMET_SYNTHASE_2"/>
    <property type="match status" value="1"/>
</dbReference>
<feature type="region of interest" description="Flexible loop" evidence="10">
    <location>
        <begin position="102"/>
        <end position="112"/>
    </location>
</feature>
<feature type="domain" description="S-adenosylmethionine synthetase N-terminal" evidence="13">
    <location>
        <begin position="7"/>
        <end position="104"/>
    </location>
</feature>
<evidence type="ECO:0000259" key="13">
    <source>
        <dbReference type="Pfam" id="PF00438"/>
    </source>
</evidence>
<dbReference type="Proteomes" id="UP001629745">
    <property type="component" value="Unassembled WGS sequence"/>
</dbReference>
<evidence type="ECO:0000256" key="4">
    <source>
        <dbReference type="ARBA" id="ARBA00022679"/>
    </source>
</evidence>
<evidence type="ECO:0000256" key="5">
    <source>
        <dbReference type="ARBA" id="ARBA00022723"/>
    </source>
</evidence>
<dbReference type="PANTHER" id="PTHR11964">
    <property type="entry name" value="S-ADENOSYLMETHIONINE SYNTHETASE"/>
    <property type="match status" value="1"/>
</dbReference>
<evidence type="ECO:0000256" key="10">
    <source>
        <dbReference type="HAMAP-Rule" id="MF_00086"/>
    </source>
</evidence>
<keyword evidence="8 10" id="KW-0460">Magnesium</keyword>
<dbReference type="Gene3D" id="3.30.300.10">
    <property type="match status" value="3"/>
</dbReference>
<evidence type="ECO:0000256" key="7">
    <source>
        <dbReference type="ARBA" id="ARBA00022840"/>
    </source>
</evidence>
<dbReference type="HAMAP" id="MF_00086">
    <property type="entry name" value="S_AdoMet_synth1"/>
    <property type="match status" value="1"/>
</dbReference>
<evidence type="ECO:0000256" key="9">
    <source>
        <dbReference type="ARBA" id="ARBA00022958"/>
    </source>
</evidence>
<evidence type="ECO:0000256" key="3">
    <source>
        <dbReference type="ARBA" id="ARBA00022563"/>
    </source>
</evidence>
<dbReference type="SUPFAM" id="SSF55973">
    <property type="entry name" value="S-adenosylmethionine synthetase"/>
    <property type="match status" value="3"/>
</dbReference>
<dbReference type="Pfam" id="PF02773">
    <property type="entry name" value="S-AdoMet_synt_C"/>
    <property type="match status" value="1"/>
</dbReference>
<dbReference type="Pfam" id="PF00438">
    <property type="entry name" value="S-AdoMet_synt_N"/>
    <property type="match status" value="1"/>
</dbReference>
<gene>
    <name evidence="10 16" type="primary">metK</name>
    <name evidence="16" type="ORF">ABEU20_004173</name>
</gene>
<dbReference type="PIRSF" id="PIRSF000497">
    <property type="entry name" value="MAT"/>
    <property type="match status" value="1"/>
</dbReference>
<comment type="catalytic activity">
    <reaction evidence="10">
        <text>L-methionine + ATP + H2O = S-adenosyl-L-methionine + phosphate + diphosphate</text>
        <dbReference type="Rhea" id="RHEA:21080"/>
        <dbReference type="ChEBI" id="CHEBI:15377"/>
        <dbReference type="ChEBI" id="CHEBI:30616"/>
        <dbReference type="ChEBI" id="CHEBI:33019"/>
        <dbReference type="ChEBI" id="CHEBI:43474"/>
        <dbReference type="ChEBI" id="CHEBI:57844"/>
        <dbReference type="ChEBI" id="CHEBI:59789"/>
        <dbReference type="EC" id="2.5.1.6"/>
    </reaction>
</comment>
<comment type="subunit">
    <text evidence="10">Homotetramer; dimer of dimers.</text>
</comment>
<keyword evidence="17" id="KW-1185">Reference proteome</keyword>
<sequence length="403" mass="43129">MSTSGKRLFTSESVTEGHPDKICDAISDSILDAMLEKDPRSRVAVETLVTTGQVHVAGEVTTSAYVDIPKIVRDKVLEIGYDSSAKGFDGNSCGVNIAIGAQSPEIAQGVDHSHEARVDGASDDEIDRQGAGDQGLMFGYACTDTPELMPLPIALAHRLSRRLTEVRKTGVLPYLRPDGKTQVTIEYDGDRPVRLDTVVISTQHAADIDLDNLLTPDLREKVLGHVLSELTIPLDTADVRLLVNPTGKFVLGGPMGDAGLTGRKIIVDTYGGMARHGGGAFSGKDPSKVDRSAAYAMRWVAKNAVAAGLADRIEVQVAYAIGKAAPVGLFVEAFGTEKVDIATIQQAISEVFDLRPGAIIRDLDLLRPIYGDTAAYGHFGRTDVDLPWERTDRAEKLRAAAGL</sequence>
<dbReference type="EMBL" id="JBDLNV010000007">
    <property type="protein sequence ID" value="MFM1725556.1"/>
    <property type="molecule type" value="Genomic_DNA"/>
</dbReference>
<dbReference type="InterPro" id="IPR022630">
    <property type="entry name" value="S-AdoMet_synt_C"/>
</dbReference>
<evidence type="ECO:0000256" key="12">
    <source>
        <dbReference type="RuleBase" id="RU004462"/>
    </source>
</evidence>
<dbReference type="EC" id="2.5.1.6" evidence="10"/>
<feature type="binding site" evidence="10">
    <location>
        <position position="280"/>
    </location>
    <ligand>
        <name>ATP</name>
        <dbReference type="ChEBI" id="CHEBI:30616"/>
        <note>ligand shared between two neighboring subunits</note>
    </ligand>
</feature>
<keyword evidence="4 10" id="KW-0808">Transferase</keyword>
<evidence type="ECO:0000256" key="1">
    <source>
        <dbReference type="ARBA" id="ARBA00005224"/>
    </source>
</evidence>
<evidence type="ECO:0000313" key="16">
    <source>
        <dbReference type="EMBL" id="MFM1725556.1"/>
    </source>
</evidence>
<evidence type="ECO:0000256" key="2">
    <source>
        <dbReference type="ARBA" id="ARBA00009685"/>
    </source>
</evidence>
<feature type="binding site" evidence="10">
    <location>
        <position position="284"/>
    </location>
    <ligand>
        <name>ATP</name>
        <dbReference type="ChEBI" id="CHEBI:30616"/>
        <note>ligand shared between two neighboring subunits</note>
    </ligand>
</feature>
<keyword evidence="5 10" id="KW-0479">Metal-binding</keyword>
<dbReference type="NCBIfam" id="TIGR01034">
    <property type="entry name" value="metK"/>
    <property type="match status" value="1"/>
</dbReference>
<feature type="binding site" description="in other chain" evidence="10">
    <location>
        <position position="59"/>
    </location>
    <ligand>
        <name>L-methionine</name>
        <dbReference type="ChEBI" id="CHEBI:57844"/>
        <note>ligand shared between two neighboring subunits</note>
    </ligand>
</feature>
<dbReference type="CDD" id="cd18079">
    <property type="entry name" value="S-AdoMet_synt"/>
    <property type="match status" value="1"/>
</dbReference>
<evidence type="ECO:0000259" key="14">
    <source>
        <dbReference type="Pfam" id="PF02772"/>
    </source>
</evidence>
<evidence type="ECO:0000256" key="8">
    <source>
        <dbReference type="ARBA" id="ARBA00022842"/>
    </source>
</evidence>
<comment type="subcellular location">
    <subcellularLocation>
        <location evidence="10 11">Cytoplasm</location>
    </subcellularLocation>
</comment>
<feature type="binding site" evidence="10">
    <location>
        <position position="257"/>
    </location>
    <ligand>
        <name>ATP</name>
        <dbReference type="ChEBI" id="CHEBI:30616"/>
        <note>ligand shared between two neighboring subunits</note>
    </ligand>
</feature>
<keyword evidence="7 10" id="KW-0067">ATP-binding</keyword>
<protein>
    <recommendedName>
        <fullName evidence="10">S-adenosylmethionine synthase</fullName>
        <shortName evidence="10">AdoMet synthase</shortName>
        <ecNumber evidence="10">2.5.1.6</ecNumber>
    </recommendedName>
    <alternativeName>
        <fullName evidence="10">MAT</fullName>
    </alternativeName>
    <alternativeName>
        <fullName evidence="10">Methionine adenosyltransferase</fullName>
    </alternativeName>
</protein>
<evidence type="ECO:0000313" key="17">
    <source>
        <dbReference type="Proteomes" id="UP001629745"/>
    </source>
</evidence>
<comment type="cofactor">
    <cofactor evidence="10">
        <name>K(+)</name>
        <dbReference type="ChEBI" id="CHEBI:29103"/>
    </cofactor>
    <text evidence="10">Binds 1 potassium ion per subunit.</text>
</comment>
<feature type="binding site" evidence="10">
    <location>
        <position position="46"/>
    </location>
    <ligand>
        <name>K(+)</name>
        <dbReference type="ChEBI" id="CHEBI:29103"/>
    </ligand>
</feature>
<dbReference type="InterPro" id="IPR022631">
    <property type="entry name" value="ADOMET_SYNTHASE_CS"/>
</dbReference>
<feature type="binding site" description="in other chain" evidence="10">
    <location>
        <position position="288"/>
    </location>
    <ligand>
        <name>L-methionine</name>
        <dbReference type="ChEBI" id="CHEBI:57844"/>
        <note>ligand shared between two neighboring subunits</note>
    </ligand>
</feature>
<feature type="binding site" evidence="10">
    <location>
        <position position="20"/>
    </location>
    <ligand>
        <name>Mg(2+)</name>
        <dbReference type="ChEBI" id="CHEBI:18420"/>
    </ligand>
</feature>
<name>A0ABW9FJ41_9NOCA</name>
<proteinExistence type="inferred from homology"/>
<keyword evidence="6 10" id="KW-0547">Nucleotide-binding</keyword>
<dbReference type="Pfam" id="PF02772">
    <property type="entry name" value="S-AdoMet_synt_M"/>
    <property type="match status" value="1"/>
</dbReference>
<accession>A0ABW9FJ41</accession>
<feature type="domain" description="S-adenosylmethionine synthetase central" evidence="14">
    <location>
        <begin position="129"/>
        <end position="249"/>
    </location>
</feature>
<feature type="binding site" evidence="10">
    <location>
        <position position="257"/>
    </location>
    <ligand>
        <name>L-methionine</name>
        <dbReference type="ChEBI" id="CHEBI:57844"/>
        <note>ligand shared between two neighboring subunits</note>
    </ligand>
</feature>
<dbReference type="InterPro" id="IPR022628">
    <property type="entry name" value="S-AdoMet_synt_N"/>
</dbReference>
<reference evidence="16 17" key="1">
    <citation type="submission" date="2023-11" db="EMBL/GenBank/DDBJ databases">
        <authorList>
            <person name="Val-Calvo J."/>
            <person name="Scortti M."/>
            <person name="Vazquez-Boland J."/>
        </authorList>
    </citation>
    <scope>NUCLEOTIDE SEQUENCE [LARGE SCALE GENOMIC DNA]</scope>
    <source>
        <strain evidence="16 17">PAM 2766</strain>
    </source>
</reference>
<dbReference type="GO" id="GO:0004478">
    <property type="term" value="F:methionine adenosyltransferase activity"/>
    <property type="evidence" value="ECO:0007669"/>
    <property type="project" value="UniProtKB-EC"/>
</dbReference>
<feature type="domain" description="S-adenosylmethionine synthetase C-terminal" evidence="15">
    <location>
        <begin position="251"/>
        <end position="390"/>
    </location>
</feature>